<evidence type="ECO:0000313" key="2">
    <source>
        <dbReference type="Proteomes" id="UP000276776"/>
    </source>
</evidence>
<sequence length="118" mass="12898">MIIRAFVQGIKLETNNSPFNLPSAAIPSVASIPAMNLQTLPTIQMPTWPTLPTFPIMTIVPLTFPTLASLILPTFGHFNHTLNIDWFATSTPNLLNNLSVPTFPTLPSIFTQSPSELP</sequence>
<name>A0A0N5CPT9_THECL</name>
<evidence type="ECO:0000313" key="1">
    <source>
        <dbReference type="EMBL" id="VDM98083.1"/>
    </source>
</evidence>
<gene>
    <name evidence="1" type="ORF">TCLT_LOCUS2240</name>
</gene>
<reference evidence="1 2" key="2">
    <citation type="submission" date="2018-11" db="EMBL/GenBank/DDBJ databases">
        <authorList>
            <consortium name="Pathogen Informatics"/>
        </authorList>
    </citation>
    <scope>NUCLEOTIDE SEQUENCE [LARGE SCALE GENOMIC DNA]</scope>
</reference>
<proteinExistence type="predicted"/>
<dbReference type="WBParaSite" id="TCLT_0000223901-mRNA-1">
    <property type="protein sequence ID" value="TCLT_0000223901-mRNA-1"/>
    <property type="gene ID" value="TCLT_0000223901"/>
</dbReference>
<dbReference type="Proteomes" id="UP000276776">
    <property type="component" value="Unassembled WGS sequence"/>
</dbReference>
<dbReference type="EMBL" id="UYYF01000415">
    <property type="protein sequence ID" value="VDM98083.1"/>
    <property type="molecule type" value="Genomic_DNA"/>
</dbReference>
<dbReference type="AlphaFoldDB" id="A0A0N5CPT9"/>
<reference evidence="3" key="1">
    <citation type="submission" date="2017-02" db="UniProtKB">
        <authorList>
            <consortium name="WormBaseParasite"/>
        </authorList>
    </citation>
    <scope>IDENTIFICATION</scope>
</reference>
<evidence type="ECO:0000313" key="3">
    <source>
        <dbReference type="WBParaSite" id="TCLT_0000223901-mRNA-1"/>
    </source>
</evidence>
<accession>A0A0N5CPT9</accession>
<organism evidence="3">
    <name type="scientific">Thelazia callipaeda</name>
    <name type="common">Oriental eyeworm</name>
    <name type="synonym">Parasitic nematode</name>
    <dbReference type="NCBI Taxonomy" id="103827"/>
    <lineage>
        <taxon>Eukaryota</taxon>
        <taxon>Metazoa</taxon>
        <taxon>Ecdysozoa</taxon>
        <taxon>Nematoda</taxon>
        <taxon>Chromadorea</taxon>
        <taxon>Rhabditida</taxon>
        <taxon>Spirurina</taxon>
        <taxon>Spiruromorpha</taxon>
        <taxon>Thelazioidea</taxon>
        <taxon>Thelaziidae</taxon>
        <taxon>Thelazia</taxon>
    </lineage>
</organism>
<keyword evidence="2" id="KW-1185">Reference proteome</keyword>
<protein>
    <submittedName>
        <fullName evidence="1 3">Uncharacterized protein</fullName>
    </submittedName>
</protein>